<proteinExistence type="predicted"/>
<evidence type="ECO:0000256" key="1">
    <source>
        <dbReference type="SAM" id="SignalP"/>
    </source>
</evidence>
<organism evidence="2 3">
    <name type="scientific">Coraliomargarita sinensis</name>
    <dbReference type="NCBI Taxonomy" id="2174842"/>
    <lineage>
        <taxon>Bacteria</taxon>
        <taxon>Pseudomonadati</taxon>
        <taxon>Verrucomicrobiota</taxon>
        <taxon>Opitutia</taxon>
        <taxon>Puniceicoccales</taxon>
        <taxon>Coraliomargaritaceae</taxon>
        <taxon>Coraliomargarita</taxon>
    </lineage>
</organism>
<dbReference type="AlphaFoldDB" id="A0A317ZG44"/>
<evidence type="ECO:0000313" key="3">
    <source>
        <dbReference type="Proteomes" id="UP000247099"/>
    </source>
</evidence>
<sequence>MRHSLKPSLRRIYAVRVFLLAFGATSSIAGAEGNEVKLRGELGNASADCSARFYFTPFNSLSWLRADLTGEQATEHDEAGSGHLMKRPFVKALVWLDTRSMSGSGTSPFSQYLPGAVALGKL</sequence>
<keyword evidence="3" id="KW-1185">Reference proteome</keyword>
<keyword evidence="1" id="KW-0732">Signal</keyword>
<reference evidence="2 3" key="1">
    <citation type="submission" date="2018-05" db="EMBL/GenBank/DDBJ databases">
        <title>Coraliomargarita sinensis sp. nov., isolated from a marine solar saltern.</title>
        <authorList>
            <person name="Zhou L.Y."/>
        </authorList>
    </citation>
    <scope>NUCLEOTIDE SEQUENCE [LARGE SCALE GENOMIC DNA]</scope>
    <source>
        <strain evidence="2 3">WN38</strain>
    </source>
</reference>
<dbReference type="RefSeq" id="WP_110130842.1">
    <property type="nucleotide sequence ID" value="NZ_QHJQ01000004.1"/>
</dbReference>
<comment type="caution">
    <text evidence="2">The sequence shown here is derived from an EMBL/GenBank/DDBJ whole genome shotgun (WGS) entry which is preliminary data.</text>
</comment>
<protein>
    <submittedName>
        <fullName evidence="2">Uncharacterized protein</fullName>
    </submittedName>
</protein>
<dbReference type="EMBL" id="QHJQ01000004">
    <property type="protein sequence ID" value="PXA04390.1"/>
    <property type="molecule type" value="Genomic_DNA"/>
</dbReference>
<dbReference type="InParanoid" id="A0A317ZG44"/>
<name>A0A317ZG44_9BACT</name>
<feature type="signal peptide" evidence="1">
    <location>
        <begin position="1"/>
        <end position="31"/>
    </location>
</feature>
<accession>A0A317ZG44</accession>
<feature type="chain" id="PRO_5016458892" evidence="1">
    <location>
        <begin position="32"/>
        <end position="122"/>
    </location>
</feature>
<gene>
    <name evidence="2" type="ORF">DDZ13_07610</name>
</gene>
<dbReference type="Proteomes" id="UP000247099">
    <property type="component" value="Unassembled WGS sequence"/>
</dbReference>
<evidence type="ECO:0000313" key="2">
    <source>
        <dbReference type="EMBL" id="PXA04390.1"/>
    </source>
</evidence>